<dbReference type="Proteomes" id="UP000184304">
    <property type="component" value="Unassembled WGS sequence"/>
</dbReference>
<dbReference type="AlphaFoldDB" id="A0A1L9MZ89"/>
<sequence>MFHPPPSCRSRPPDSLFHIHILRVALVPSSLACFSFSPLSALIVSLCDTFFPSLCAPFSSRAGIGWSLQSPVYPHYCWHICLIIQPQNTRAFTLAFSHVGDPTYST</sequence>
<protein>
    <submittedName>
        <fullName evidence="1">Uncharacterized protein</fullName>
    </submittedName>
</protein>
<gene>
    <name evidence="1" type="ORF">ASPTUDRAFT_775446</name>
</gene>
<keyword evidence="2" id="KW-1185">Reference proteome</keyword>
<accession>A0A1L9MZ89</accession>
<evidence type="ECO:0000313" key="2">
    <source>
        <dbReference type="Proteomes" id="UP000184304"/>
    </source>
</evidence>
<dbReference type="EMBL" id="KV878205">
    <property type="protein sequence ID" value="OJI82364.1"/>
    <property type="molecule type" value="Genomic_DNA"/>
</dbReference>
<proteinExistence type="predicted"/>
<reference evidence="2" key="1">
    <citation type="journal article" date="2017" name="Genome Biol.">
        <title>Comparative genomics reveals high biological diversity and specific adaptations in the industrially and medically important fungal genus Aspergillus.</title>
        <authorList>
            <person name="de Vries R.P."/>
            <person name="Riley R."/>
            <person name="Wiebenga A."/>
            <person name="Aguilar-Osorio G."/>
            <person name="Amillis S."/>
            <person name="Uchima C.A."/>
            <person name="Anderluh G."/>
            <person name="Asadollahi M."/>
            <person name="Askin M."/>
            <person name="Barry K."/>
            <person name="Battaglia E."/>
            <person name="Bayram O."/>
            <person name="Benocci T."/>
            <person name="Braus-Stromeyer S.A."/>
            <person name="Caldana C."/>
            <person name="Canovas D."/>
            <person name="Cerqueira G.C."/>
            <person name="Chen F."/>
            <person name="Chen W."/>
            <person name="Choi C."/>
            <person name="Clum A."/>
            <person name="Dos Santos R.A."/>
            <person name="Damasio A.R."/>
            <person name="Diallinas G."/>
            <person name="Emri T."/>
            <person name="Fekete E."/>
            <person name="Flipphi M."/>
            <person name="Freyberg S."/>
            <person name="Gallo A."/>
            <person name="Gournas C."/>
            <person name="Habgood R."/>
            <person name="Hainaut M."/>
            <person name="Harispe M.L."/>
            <person name="Henrissat B."/>
            <person name="Hilden K.S."/>
            <person name="Hope R."/>
            <person name="Hossain A."/>
            <person name="Karabika E."/>
            <person name="Karaffa L."/>
            <person name="Karanyi Z."/>
            <person name="Krasevec N."/>
            <person name="Kuo A."/>
            <person name="Kusch H."/>
            <person name="LaButti K."/>
            <person name="Lagendijk E.L."/>
            <person name="Lapidus A."/>
            <person name="Levasseur A."/>
            <person name="Lindquist E."/>
            <person name="Lipzen A."/>
            <person name="Logrieco A.F."/>
            <person name="MacCabe A."/>
            <person name="Maekelae M.R."/>
            <person name="Malavazi I."/>
            <person name="Melin P."/>
            <person name="Meyer V."/>
            <person name="Mielnichuk N."/>
            <person name="Miskei M."/>
            <person name="Molnar A.P."/>
            <person name="Mule G."/>
            <person name="Ngan C.Y."/>
            <person name="Orejas M."/>
            <person name="Orosz E."/>
            <person name="Ouedraogo J.P."/>
            <person name="Overkamp K.M."/>
            <person name="Park H.-S."/>
            <person name="Perrone G."/>
            <person name="Piumi F."/>
            <person name="Punt P.J."/>
            <person name="Ram A.F."/>
            <person name="Ramon A."/>
            <person name="Rauscher S."/>
            <person name="Record E."/>
            <person name="Riano-Pachon D.M."/>
            <person name="Robert V."/>
            <person name="Roehrig J."/>
            <person name="Ruller R."/>
            <person name="Salamov A."/>
            <person name="Salih N.S."/>
            <person name="Samson R.A."/>
            <person name="Sandor E."/>
            <person name="Sanguinetti M."/>
            <person name="Schuetze T."/>
            <person name="Sepcic K."/>
            <person name="Shelest E."/>
            <person name="Sherlock G."/>
            <person name="Sophianopoulou V."/>
            <person name="Squina F.M."/>
            <person name="Sun H."/>
            <person name="Susca A."/>
            <person name="Todd R.B."/>
            <person name="Tsang A."/>
            <person name="Unkles S.E."/>
            <person name="van de Wiele N."/>
            <person name="van Rossen-Uffink D."/>
            <person name="Oliveira J.V."/>
            <person name="Vesth T.C."/>
            <person name="Visser J."/>
            <person name="Yu J.-H."/>
            <person name="Zhou M."/>
            <person name="Andersen M.R."/>
            <person name="Archer D.B."/>
            <person name="Baker S.E."/>
            <person name="Benoit I."/>
            <person name="Brakhage A.A."/>
            <person name="Braus G.H."/>
            <person name="Fischer R."/>
            <person name="Frisvad J.C."/>
            <person name="Goldman G.H."/>
            <person name="Houbraken J."/>
            <person name="Oakley B."/>
            <person name="Pocsi I."/>
            <person name="Scazzocchio C."/>
            <person name="Seiboth B."/>
            <person name="vanKuyk P.A."/>
            <person name="Wortman J."/>
            <person name="Dyer P.S."/>
            <person name="Grigoriev I.V."/>
        </authorList>
    </citation>
    <scope>NUCLEOTIDE SEQUENCE [LARGE SCALE GENOMIC DNA]</scope>
    <source>
        <strain evidence="2">CBS 134.48</strain>
    </source>
</reference>
<name>A0A1L9MZ89_ASPTC</name>
<evidence type="ECO:0000313" key="1">
    <source>
        <dbReference type="EMBL" id="OJI82364.1"/>
    </source>
</evidence>
<dbReference type="VEuPathDB" id="FungiDB:ASPTUDRAFT_775446"/>
<organism evidence="1 2">
    <name type="scientific">Aspergillus tubingensis (strain CBS 134.48)</name>
    <dbReference type="NCBI Taxonomy" id="767770"/>
    <lineage>
        <taxon>Eukaryota</taxon>
        <taxon>Fungi</taxon>
        <taxon>Dikarya</taxon>
        <taxon>Ascomycota</taxon>
        <taxon>Pezizomycotina</taxon>
        <taxon>Eurotiomycetes</taxon>
        <taxon>Eurotiomycetidae</taxon>
        <taxon>Eurotiales</taxon>
        <taxon>Aspergillaceae</taxon>
        <taxon>Aspergillus</taxon>
        <taxon>Aspergillus subgen. Circumdati</taxon>
    </lineage>
</organism>